<protein>
    <submittedName>
        <fullName evidence="1">Uncharacterized protein</fullName>
    </submittedName>
</protein>
<evidence type="ECO:0000313" key="2">
    <source>
        <dbReference type="Proteomes" id="UP000472355"/>
    </source>
</evidence>
<organism evidence="1 2">
    <name type="scientific">Clostridium botulinum</name>
    <dbReference type="NCBI Taxonomy" id="1491"/>
    <lineage>
        <taxon>Bacteria</taxon>
        <taxon>Bacillati</taxon>
        <taxon>Bacillota</taxon>
        <taxon>Clostridia</taxon>
        <taxon>Eubacteriales</taxon>
        <taxon>Clostridiaceae</taxon>
        <taxon>Clostridium</taxon>
    </lineage>
</organism>
<dbReference type="EMBL" id="SGKU01000086">
    <property type="protein sequence ID" value="NFA44461.1"/>
    <property type="molecule type" value="Genomic_DNA"/>
</dbReference>
<sequence>MEDLVKKIKSDILVNQEARSTAVEMEPHIKEYDTVLRKIGMLGKVEDLTMVNAFNQTNRMLDEIEKNINKR</sequence>
<dbReference type="AlphaFoldDB" id="A0A6M0ST58"/>
<proteinExistence type="predicted"/>
<dbReference type="Proteomes" id="UP000472355">
    <property type="component" value="Unassembled WGS sequence"/>
</dbReference>
<comment type="caution">
    <text evidence="1">The sequence shown here is derived from an EMBL/GenBank/DDBJ whole genome shotgun (WGS) entry which is preliminary data.</text>
</comment>
<evidence type="ECO:0000313" key="1">
    <source>
        <dbReference type="EMBL" id="NFA44461.1"/>
    </source>
</evidence>
<reference evidence="1 2" key="1">
    <citation type="submission" date="2019-02" db="EMBL/GenBank/DDBJ databases">
        <title>Genome sequencing of Clostridium botulinum clinical isolates.</title>
        <authorList>
            <person name="Brunt J."/>
            <person name="Van Vliet A.H.M."/>
            <person name="Stringer S.C."/>
            <person name="Grant K.A."/>
            <person name="Carter A.C."/>
            <person name="Peck M.W."/>
        </authorList>
    </citation>
    <scope>NUCLEOTIDE SEQUENCE [LARGE SCALE GENOMIC DNA]</scope>
    <source>
        <strain evidence="1 2">H113700579</strain>
    </source>
</reference>
<name>A0A6M0ST58_CLOBO</name>
<accession>A0A6M0ST58</accession>
<gene>
    <name evidence="1" type="ORF">EXM65_18345</name>
</gene>